<keyword evidence="1" id="KW-0472">Membrane</keyword>
<keyword evidence="1" id="KW-0812">Transmembrane</keyword>
<dbReference type="AlphaFoldDB" id="A0A7S3CJM0"/>
<feature type="transmembrane region" description="Helical" evidence="1">
    <location>
        <begin position="71"/>
        <end position="90"/>
    </location>
</feature>
<dbReference type="EMBL" id="HBIA01000130">
    <property type="protein sequence ID" value="CAE0228305.1"/>
    <property type="molecule type" value="Transcribed_RNA"/>
</dbReference>
<feature type="transmembrane region" description="Helical" evidence="1">
    <location>
        <begin position="102"/>
        <end position="121"/>
    </location>
</feature>
<accession>A0A7S3CJM0</accession>
<keyword evidence="1" id="KW-1133">Transmembrane helix</keyword>
<evidence type="ECO:0000256" key="1">
    <source>
        <dbReference type="SAM" id="Phobius"/>
    </source>
</evidence>
<reference evidence="2" key="1">
    <citation type="submission" date="2021-01" db="EMBL/GenBank/DDBJ databases">
        <authorList>
            <person name="Corre E."/>
            <person name="Pelletier E."/>
            <person name="Niang G."/>
            <person name="Scheremetjew M."/>
            <person name="Finn R."/>
            <person name="Kale V."/>
            <person name="Holt S."/>
            <person name="Cochrane G."/>
            <person name="Meng A."/>
            <person name="Brown T."/>
            <person name="Cohen L."/>
        </authorList>
    </citation>
    <scope>NUCLEOTIDE SEQUENCE</scope>
    <source>
        <strain evidence="2">Ras09</strain>
    </source>
</reference>
<feature type="transmembrane region" description="Helical" evidence="1">
    <location>
        <begin position="33"/>
        <end position="51"/>
    </location>
</feature>
<gene>
    <name evidence="2" type="ORF">SRAS04492_LOCUS88</name>
</gene>
<name>A0A7S3CJM0_9SPIT</name>
<feature type="transmembrane region" description="Helical" evidence="1">
    <location>
        <begin position="141"/>
        <end position="160"/>
    </location>
</feature>
<protein>
    <submittedName>
        <fullName evidence="2">Uncharacterized protein</fullName>
    </submittedName>
</protein>
<evidence type="ECO:0000313" key="2">
    <source>
        <dbReference type="EMBL" id="CAE0228305.1"/>
    </source>
</evidence>
<proteinExistence type="predicted"/>
<organism evidence="2">
    <name type="scientific">Strombidium rassoulzadegani</name>
    <dbReference type="NCBI Taxonomy" id="1082188"/>
    <lineage>
        <taxon>Eukaryota</taxon>
        <taxon>Sar</taxon>
        <taxon>Alveolata</taxon>
        <taxon>Ciliophora</taxon>
        <taxon>Intramacronucleata</taxon>
        <taxon>Spirotrichea</taxon>
        <taxon>Oligotrichia</taxon>
        <taxon>Strombidiidae</taxon>
        <taxon>Strombidium</taxon>
    </lineage>
</organism>
<sequence length="205" mass="23995">MIIYDIVFMIQGVVDTVFEEEQSLGIEYMAESVFGGPLVFFSFTQALSVFSPSVNHDTGFLYFYPLYEQKWLQNYFVLGSFSWVYLLTWTSKYILNSKFNDTVFKLFVQGSMFAYLSHYLWIVLCNQYVVRRLDLPYSTGVFVTFFFTQVCIVACLYLSHQLSSCLRPKRNSEGEALPRRSAQRRSLDNEVRIGDPESQNIRRRV</sequence>